<dbReference type="InterPro" id="IPR016979">
    <property type="entry name" value="DUF2129"/>
</dbReference>
<organism evidence="2 3">
    <name type="scientific">Lactobacillus rodentium</name>
    <dbReference type="NCBI Taxonomy" id="947835"/>
    <lineage>
        <taxon>Bacteria</taxon>
        <taxon>Bacillati</taxon>
        <taxon>Bacillota</taxon>
        <taxon>Bacilli</taxon>
        <taxon>Lactobacillales</taxon>
        <taxon>Lactobacillaceae</taxon>
        <taxon>Lactobacillus</taxon>
    </lineage>
</organism>
<proteinExistence type="predicted"/>
<dbReference type="Pfam" id="PF09902">
    <property type="entry name" value="DUF2129"/>
    <property type="match status" value="1"/>
</dbReference>
<gene>
    <name evidence="2" type="ORF">LrDSM24759_06080</name>
</gene>
<accession>A0A2Z6T6H4</accession>
<evidence type="ECO:0000313" key="3">
    <source>
        <dbReference type="Proteomes" id="UP000257317"/>
    </source>
</evidence>
<dbReference type="EMBL" id="BFBY01000003">
    <property type="protein sequence ID" value="GBG04694.1"/>
    <property type="molecule type" value="Genomic_DNA"/>
</dbReference>
<comment type="caution">
    <text evidence="2">The sequence shown here is derived from an EMBL/GenBank/DDBJ whole genome shotgun (WGS) entry which is preliminary data.</text>
</comment>
<name>A0A2Z6T6H4_9LACO</name>
<keyword evidence="3" id="KW-1185">Reference proteome</keyword>
<dbReference type="Proteomes" id="UP000257317">
    <property type="component" value="Unassembled WGS sequence"/>
</dbReference>
<dbReference type="OrthoDB" id="2990788at2"/>
<dbReference type="RefSeq" id="WP_117118037.1">
    <property type="nucleotide sequence ID" value="NZ_BFBY01000003.1"/>
</dbReference>
<protein>
    <submittedName>
        <fullName evidence="2">Uncharacterized protein</fullName>
    </submittedName>
</protein>
<reference evidence="3" key="1">
    <citation type="submission" date="2018-03" db="EMBL/GenBank/DDBJ databases">
        <title>New taxa in the Lactobacillus gasseri group.</title>
        <authorList>
            <person name="Tanizawa Y."/>
            <person name="Tohno M."/>
            <person name="Endo A."/>
            <person name="Arita M."/>
        </authorList>
    </citation>
    <scope>NUCLEOTIDE SEQUENCE [LARGE SCALE GENOMIC DNA]</scope>
    <source>
        <strain evidence="3">DSM 24759</strain>
    </source>
</reference>
<sequence length="111" mass="13459">MGLVFKDTNSEKKLDKRKSLIVWLYNSKDQFKLRHFGDIVYFSRKKNYVIIYVDQEQVEKIIATLKKEKFVKRVEKSQHDNLNFSAEYEEKFMNDLRHEAEQMLEKGESYN</sequence>
<evidence type="ECO:0000256" key="1">
    <source>
        <dbReference type="ARBA" id="ARBA00022490"/>
    </source>
</evidence>
<dbReference type="AlphaFoldDB" id="A0A2Z6T6H4"/>
<keyword evidence="1" id="KW-0963">Cytoplasm</keyword>
<evidence type="ECO:0000313" key="2">
    <source>
        <dbReference type="EMBL" id="GBG04694.1"/>
    </source>
</evidence>